<dbReference type="EMBL" id="RCMK01000463">
    <property type="protein sequence ID" value="KAG2927277.1"/>
    <property type="molecule type" value="Genomic_DNA"/>
</dbReference>
<evidence type="ECO:0000313" key="3">
    <source>
        <dbReference type="EMBL" id="KAG3216275.1"/>
    </source>
</evidence>
<reference evidence="2" key="1">
    <citation type="submission" date="2018-10" db="EMBL/GenBank/DDBJ databases">
        <title>Effector identification in a new, highly contiguous assembly of the strawberry crown rot pathogen Phytophthora cactorum.</title>
        <authorList>
            <person name="Armitage A.D."/>
            <person name="Nellist C.F."/>
            <person name="Bates H."/>
            <person name="Vickerstaff R.J."/>
            <person name="Harrison R.J."/>
        </authorList>
    </citation>
    <scope>NUCLEOTIDE SEQUENCE</scope>
    <source>
        <strain evidence="1">4040</strain>
        <strain evidence="2">P415</strain>
        <strain evidence="3">P421</strain>
    </source>
</reference>
<organism evidence="2 4">
    <name type="scientific">Phytophthora cactorum</name>
    <dbReference type="NCBI Taxonomy" id="29920"/>
    <lineage>
        <taxon>Eukaryota</taxon>
        <taxon>Sar</taxon>
        <taxon>Stramenopiles</taxon>
        <taxon>Oomycota</taxon>
        <taxon>Peronosporomycetes</taxon>
        <taxon>Peronosporales</taxon>
        <taxon>Peronosporaceae</taxon>
        <taxon>Phytophthora</taxon>
    </lineage>
</organism>
<evidence type="ECO:0000313" key="1">
    <source>
        <dbReference type="EMBL" id="KAG2927277.1"/>
    </source>
</evidence>
<accession>A0A8T1FTF2</accession>
<gene>
    <name evidence="1" type="ORF">PC117_g14627</name>
    <name evidence="2" type="ORF">PC118_g14548</name>
    <name evidence="3" type="ORF">PC129_g12853</name>
</gene>
<evidence type="ECO:0000313" key="2">
    <source>
        <dbReference type="EMBL" id="KAG2974389.1"/>
    </source>
</evidence>
<proteinExistence type="predicted"/>
<protein>
    <submittedName>
        <fullName evidence="2">Uncharacterized protein</fullName>
    </submittedName>
</protein>
<dbReference type="AlphaFoldDB" id="A0A8T1FTF2"/>
<dbReference type="EMBL" id="RCMV01000496">
    <property type="protein sequence ID" value="KAG3216275.1"/>
    <property type="molecule type" value="Genomic_DNA"/>
</dbReference>
<sequence length="110" mass="12026">MDGYQEVTHQVFRQQTSVSVRKRNQEISGHLRPVNRGTTTPDVAARSAAAAGGAEEETMAVLDLSGRLVPPSVQQFLDQARVYAWLEVQKPMKGDTQVLPGEYQGGSDVE</sequence>
<dbReference type="EMBL" id="RCML01000533">
    <property type="protein sequence ID" value="KAG2974389.1"/>
    <property type="molecule type" value="Genomic_DNA"/>
</dbReference>
<comment type="caution">
    <text evidence="2">The sequence shown here is derived from an EMBL/GenBank/DDBJ whole genome shotgun (WGS) entry which is preliminary data.</text>
</comment>
<dbReference type="Proteomes" id="UP000736787">
    <property type="component" value="Unassembled WGS sequence"/>
</dbReference>
<dbReference type="Proteomes" id="UP000760860">
    <property type="component" value="Unassembled WGS sequence"/>
</dbReference>
<evidence type="ECO:0000313" key="4">
    <source>
        <dbReference type="Proteomes" id="UP000697107"/>
    </source>
</evidence>
<dbReference type="Proteomes" id="UP000697107">
    <property type="component" value="Unassembled WGS sequence"/>
</dbReference>
<name>A0A8T1FTF2_9STRA</name>